<accession>A0A8C1XUE1</accession>
<dbReference type="InterPro" id="IPR000477">
    <property type="entry name" value="RT_dom"/>
</dbReference>
<proteinExistence type="predicted"/>
<dbReference type="CDD" id="cd09076">
    <property type="entry name" value="L1-EN"/>
    <property type="match status" value="1"/>
</dbReference>
<reference evidence="3" key="1">
    <citation type="submission" date="2025-08" db="UniProtKB">
        <authorList>
            <consortium name="Ensembl"/>
        </authorList>
    </citation>
    <scope>IDENTIFICATION</scope>
</reference>
<protein>
    <recommendedName>
        <fullName evidence="2">Reverse transcriptase domain-containing protein</fullName>
    </recommendedName>
</protein>
<dbReference type="InterPro" id="IPR036691">
    <property type="entry name" value="Endo/exonu/phosph_ase_sf"/>
</dbReference>
<dbReference type="Pfam" id="PF03372">
    <property type="entry name" value="Exo_endo_phos"/>
    <property type="match status" value="1"/>
</dbReference>
<dbReference type="PANTHER" id="PTHR19446">
    <property type="entry name" value="REVERSE TRANSCRIPTASES"/>
    <property type="match status" value="1"/>
</dbReference>
<dbReference type="Pfam" id="PF00078">
    <property type="entry name" value="RVT_1"/>
    <property type="match status" value="1"/>
</dbReference>
<dbReference type="Gene3D" id="3.60.10.10">
    <property type="entry name" value="Endonuclease/exonuclease/phosphatase"/>
    <property type="match status" value="1"/>
</dbReference>
<dbReference type="SUPFAM" id="SSF56672">
    <property type="entry name" value="DNA/RNA polymerases"/>
    <property type="match status" value="1"/>
</dbReference>
<sequence>MTEQFYFNLICFFFFPFFLMEILRVGSLNVNGMRDGKKNKVLSEIIRLKDLSVTFLQETHSTCSNEVDWGLWWKGEYVLSHGTNLSAGVAILFSPTVKVKVLSKNEVEPGRFLIVKAEISNFKFLFVNIYAPNVGAERSLLFKKFENVVKEENEDVFIVVGGDWNCTLDFTSDRNGEEPHAQSASSLAGVIKKLNLSDVWREHNPSIKQYTWVKVCNDRISAARLDRFYISCNLKNRVVGTEIIPNVLSDHKLIRVGFTLSKSTHKSCYWHFNTKLLEDKEFCKAFKDFWEAWQAEKSLFESIIQWWEVGKVHIKDFSQKYSAYSSVCLKNTLKWLETEIVNIEMNMTVNDDVQLKERWIEKKTHLSSILDERVKGALIRSRYLTLKDVDAPTNYFFNLERKVGQQKLMLSLKDNNGHVTSDPQEMRKLAVDFYSNLYAAEISDEHCRRELLKDLPVLSEDHKKLLETDISFEEVSLAVKALSSGKSPGLDGLPAEFYKSFWTIIGDDYFKVLQKCCSEGILSTSCQRAVLSLLPKKGDLTLLKNWRPVAILCTEYKIFSKVLANRLNNVLYEIVHKDQSYCVKNRSIMDNLHLIRDVFDYASSKDANMGLLSLDQEKAFDRVDHRFLFDTLNAFGFGEKFISRIKLLYKEATCMIKMGGGLSVPINVKRGIRQGCPLSGQLYSIVVEPLLCKLRRELMGLQINTLNCSIKLSAYADDITVIIRDQGDIQVLKQALEFYGKASSAVVNWGKSEALWCGRFLKGPMLPGGLQWGRAGLKYLGVFLGTEEFKKKNWEGLLEKVCAKLSRWNWLLPQLSYRGRVLVCNNLVASSLWHRMIILEPPEDLVRGIQQRLVDFFWSGQHWLKAAVLYLPRQEGGQGLIDIRARLRTFRMQTVQRLLYGVDVCWAEVACALLRRAGNMGLDRHLFLMDINRLDLSGLSLFYRSVLKSWSLFNLSRNANSTNNLWLKEEPLFFNSALNSDVFKSDTFRKAMWAANMTKIGHLKDKETWISPENLALKLGIKSVRLAQNTLTRILESLPQEYRLAMETSDEEADNCAFPELFFSSLTGTEWQEKEGCLLTFNTPKLACFGDADKKEMYIMCVKVWHLNTLKSVSESKWLEVLGPGASPKGCWRSLYKPPIEKRSGDLQWRIVHGIIATNRHRAHLDPEVEVGCPFCREQETVYHLFLNCERLHPLFCILEEWVHTLGEVFTPALFIYGPKYSRSRREVHVLINFLFGQAKLAIWLSRKHVLNDSGSTDVVSILKGLLKSRIKIEFAYYKLVNDMKMFKGEWAVNHCICDVDVDECLLFYI</sequence>
<evidence type="ECO:0000259" key="2">
    <source>
        <dbReference type="PROSITE" id="PS50878"/>
    </source>
</evidence>
<dbReference type="PROSITE" id="PS50878">
    <property type="entry name" value="RT_POL"/>
    <property type="match status" value="1"/>
</dbReference>
<feature type="transmembrane region" description="Helical" evidence="1">
    <location>
        <begin position="6"/>
        <end position="30"/>
    </location>
</feature>
<keyword evidence="1" id="KW-0812">Transmembrane</keyword>
<dbReference type="Ensembl" id="ENSCCRT00015089035.1">
    <property type="protein sequence ID" value="ENSCCRP00015086238.1"/>
    <property type="gene ID" value="ENSCCRG00015034797.1"/>
</dbReference>
<dbReference type="InterPro" id="IPR043502">
    <property type="entry name" value="DNA/RNA_pol_sf"/>
</dbReference>
<dbReference type="CDD" id="cd01650">
    <property type="entry name" value="RT_nLTR_like"/>
    <property type="match status" value="1"/>
</dbReference>
<dbReference type="SUPFAM" id="SSF56219">
    <property type="entry name" value="DNase I-like"/>
    <property type="match status" value="1"/>
</dbReference>
<evidence type="ECO:0000313" key="3">
    <source>
        <dbReference type="Ensembl" id="ENSCCRP00015086238.1"/>
    </source>
</evidence>
<feature type="domain" description="Reverse transcriptase" evidence="2">
    <location>
        <begin position="515"/>
        <end position="784"/>
    </location>
</feature>
<organism evidence="3 4">
    <name type="scientific">Cyprinus carpio</name>
    <name type="common">Common carp</name>
    <dbReference type="NCBI Taxonomy" id="7962"/>
    <lineage>
        <taxon>Eukaryota</taxon>
        <taxon>Metazoa</taxon>
        <taxon>Chordata</taxon>
        <taxon>Craniata</taxon>
        <taxon>Vertebrata</taxon>
        <taxon>Euteleostomi</taxon>
        <taxon>Actinopterygii</taxon>
        <taxon>Neopterygii</taxon>
        <taxon>Teleostei</taxon>
        <taxon>Ostariophysi</taxon>
        <taxon>Cypriniformes</taxon>
        <taxon>Cyprinidae</taxon>
        <taxon>Cyprininae</taxon>
        <taxon>Cyprinus</taxon>
    </lineage>
</organism>
<keyword evidence="1" id="KW-0472">Membrane</keyword>
<dbReference type="InterPro" id="IPR005135">
    <property type="entry name" value="Endo/exonuclease/phosphatase"/>
</dbReference>
<dbReference type="GO" id="GO:0003824">
    <property type="term" value="F:catalytic activity"/>
    <property type="evidence" value="ECO:0007669"/>
    <property type="project" value="InterPro"/>
</dbReference>
<keyword evidence="1" id="KW-1133">Transmembrane helix</keyword>
<dbReference type="Proteomes" id="UP000694700">
    <property type="component" value="Unplaced"/>
</dbReference>
<evidence type="ECO:0000256" key="1">
    <source>
        <dbReference type="SAM" id="Phobius"/>
    </source>
</evidence>
<name>A0A8C1XUE1_CYPCA</name>
<evidence type="ECO:0000313" key="4">
    <source>
        <dbReference type="Proteomes" id="UP000694700"/>
    </source>
</evidence>